<gene>
    <name evidence="1" type="ORF">H7U19_01450</name>
</gene>
<dbReference type="Proteomes" id="UP000656244">
    <property type="component" value="Unassembled WGS sequence"/>
</dbReference>
<evidence type="ECO:0000313" key="2">
    <source>
        <dbReference type="Proteomes" id="UP000656244"/>
    </source>
</evidence>
<dbReference type="InterPro" id="IPR011250">
    <property type="entry name" value="OMP/PagP_B-barrel"/>
</dbReference>
<name>A0A923H6I6_9FLAO</name>
<reference evidence="1" key="1">
    <citation type="submission" date="2020-08" db="EMBL/GenBank/DDBJ databases">
        <title>Hyunsoonleella sp. strain SJ7 genome sequencing and assembly.</title>
        <authorList>
            <person name="Kim I."/>
        </authorList>
    </citation>
    <scope>NUCLEOTIDE SEQUENCE</scope>
    <source>
        <strain evidence="1">SJ7</strain>
    </source>
</reference>
<proteinExistence type="predicted"/>
<dbReference type="EMBL" id="JACNMF010000001">
    <property type="protein sequence ID" value="MBC3757051.1"/>
    <property type="molecule type" value="Genomic_DNA"/>
</dbReference>
<sequence length="212" mass="23047">MNPKINQLTTVLLWLCVLFCCFRTIGQGDTSTIKGQIALGVSSPSSGGFVDGYEGKSINFPSVSLGFQYMFKPRLGGKMDYNFSRISNASSSQEFKLNYSRVNVQLVYDASRLISFSQRIGTFFHAGPGLSFAKPLGNFGANKTTFFNSMAGVELHYGISDTLTVYLDGSYVFGFGKEFSPISEGFGSFNGNLLTITFGVSISFSGCYFCGD</sequence>
<comment type="caution">
    <text evidence="1">The sequence shown here is derived from an EMBL/GenBank/DDBJ whole genome shotgun (WGS) entry which is preliminary data.</text>
</comment>
<evidence type="ECO:0000313" key="1">
    <source>
        <dbReference type="EMBL" id="MBC3757051.1"/>
    </source>
</evidence>
<protein>
    <submittedName>
        <fullName evidence="1">Cell envelope biogenesis protein OmpA</fullName>
    </submittedName>
</protein>
<dbReference type="AlphaFoldDB" id="A0A923H6I6"/>
<keyword evidence="2" id="KW-1185">Reference proteome</keyword>
<dbReference type="RefSeq" id="WP_186558059.1">
    <property type="nucleotide sequence ID" value="NZ_JACNMF010000001.1"/>
</dbReference>
<organism evidence="1 2">
    <name type="scientific">Hyunsoonleella aquatilis</name>
    <dbReference type="NCBI Taxonomy" id="2762758"/>
    <lineage>
        <taxon>Bacteria</taxon>
        <taxon>Pseudomonadati</taxon>
        <taxon>Bacteroidota</taxon>
        <taxon>Flavobacteriia</taxon>
        <taxon>Flavobacteriales</taxon>
        <taxon>Flavobacteriaceae</taxon>
    </lineage>
</organism>
<dbReference type="SUPFAM" id="SSF56925">
    <property type="entry name" value="OMPA-like"/>
    <property type="match status" value="1"/>
</dbReference>
<accession>A0A923H6I6</accession>